<evidence type="ECO:0000313" key="1">
    <source>
        <dbReference type="EMBL" id="RSD21073.1"/>
    </source>
</evidence>
<accession>A0A3R9DZC8</accession>
<dbReference type="RefSeq" id="WP_125482250.1">
    <property type="nucleotide sequence ID" value="NZ_RSFW01000037.1"/>
</dbReference>
<reference evidence="2" key="1">
    <citation type="submission" date="2018-12" db="EMBL/GenBank/DDBJ databases">
        <title>Bacillus chawlae sp. nov., Bacillus glennii sp. nov., and Bacillus saganii sp. nov. Isolated from the Vehicle Assembly Building at Kennedy Space Center where the Viking Spacecraft were Assembled.</title>
        <authorList>
            <person name="Seuylemezian A."/>
            <person name="Vaishampayan P."/>
        </authorList>
    </citation>
    <scope>NUCLEOTIDE SEQUENCE [LARGE SCALE GENOMIC DNA]</scope>
    <source>
        <strain evidence="2">DSM 13966</strain>
    </source>
</reference>
<dbReference type="Proteomes" id="UP000279911">
    <property type="component" value="Unassembled WGS sequence"/>
</dbReference>
<comment type="caution">
    <text evidence="1">The sequence shown here is derived from an EMBL/GenBank/DDBJ whole genome shotgun (WGS) entry which is preliminary data.</text>
</comment>
<dbReference type="EMBL" id="RSFW01000037">
    <property type="protein sequence ID" value="RSD21073.1"/>
    <property type="molecule type" value="Genomic_DNA"/>
</dbReference>
<dbReference type="AlphaFoldDB" id="A0A3R9DZC8"/>
<evidence type="ECO:0000313" key="2">
    <source>
        <dbReference type="Proteomes" id="UP000279911"/>
    </source>
</evidence>
<protein>
    <submittedName>
        <fullName evidence="1">Uncharacterized protein</fullName>
    </submittedName>
</protein>
<organism evidence="1 2">
    <name type="scientific">Mesobacillus subterraneus</name>
    <dbReference type="NCBI Taxonomy" id="285983"/>
    <lineage>
        <taxon>Bacteria</taxon>
        <taxon>Bacillati</taxon>
        <taxon>Bacillota</taxon>
        <taxon>Bacilli</taxon>
        <taxon>Bacillales</taxon>
        <taxon>Bacillaceae</taxon>
        <taxon>Mesobacillus</taxon>
    </lineage>
</organism>
<sequence>MKYAVEKPFIDKNTKVFYDTSAVYETDSQDRAKELQKAGYIKDQAESNSLLSGTVEEVFSSLEGLSKEEYEQLLEEEKAGKKRKTVIAELERLIAADGDSDESGKA</sequence>
<gene>
    <name evidence="1" type="ORF">EJA10_22505</name>
</gene>
<dbReference type="OrthoDB" id="2943524at2"/>
<name>A0A3R9DZC8_9BACI</name>
<proteinExistence type="predicted"/>